<comment type="caution">
    <text evidence="7">The sequence shown here is derived from an EMBL/GenBank/DDBJ whole genome shotgun (WGS) entry which is preliminary data.</text>
</comment>
<dbReference type="Pfam" id="PF04389">
    <property type="entry name" value="Peptidase_M28"/>
    <property type="match status" value="1"/>
</dbReference>
<evidence type="ECO:0000313" key="8">
    <source>
        <dbReference type="Proteomes" id="UP000027920"/>
    </source>
</evidence>
<comment type="similarity">
    <text evidence="1">Belongs to the peptidase M28 family. M28B subfamily.</text>
</comment>
<dbReference type="VEuPathDB" id="FungiDB:A1O9_06857"/>
<feature type="domain" description="PA" evidence="4">
    <location>
        <begin position="192"/>
        <end position="267"/>
    </location>
</feature>
<keyword evidence="8" id="KW-1185">Reference proteome</keyword>
<keyword evidence="3" id="KW-1133">Transmembrane helix</keyword>
<dbReference type="PANTHER" id="PTHR10404">
    <property type="entry name" value="N-ACETYLATED-ALPHA-LINKED ACIDIC DIPEPTIDASE"/>
    <property type="match status" value="1"/>
</dbReference>
<dbReference type="InterPro" id="IPR007484">
    <property type="entry name" value="Peptidase_M28"/>
</dbReference>
<dbReference type="InterPro" id="IPR046450">
    <property type="entry name" value="PA_dom_sf"/>
</dbReference>
<accession>A0A072PBM6</accession>
<dbReference type="InterPro" id="IPR039373">
    <property type="entry name" value="Peptidase_M28B"/>
</dbReference>
<feature type="domain" description="Peptidase M28" evidence="6">
    <location>
        <begin position="384"/>
        <end position="575"/>
    </location>
</feature>
<dbReference type="SUPFAM" id="SSF53187">
    <property type="entry name" value="Zn-dependent exopeptidases"/>
    <property type="match status" value="1"/>
</dbReference>
<dbReference type="Proteomes" id="UP000027920">
    <property type="component" value="Unassembled WGS sequence"/>
</dbReference>
<dbReference type="Gene3D" id="3.50.30.30">
    <property type="match status" value="1"/>
</dbReference>
<feature type="domain" description="Transferrin receptor-like dimerisation" evidence="5">
    <location>
        <begin position="635"/>
        <end position="761"/>
    </location>
</feature>
<dbReference type="CDD" id="cd08022">
    <property type="entry name" value="M28_PSMA_like"/>
    <property type="match status" value="1"/>
</dbReference>
<evidence type="ECO:0000256" key="3">
    <source>
        <dbReference type="SAM" id="Phobius"/>
    </source>
</evidence>
<feature type="transmembrane region" description="Helical" evidence="3">
    <location>
        <begin position="25"/>
        <end position="50"/>
    </location>
</feature>
<dbReference type="GO" id="GO:0004180">
    <property type="term" value="F:carboxypeptidase activity"/>
    <property type="evidence" value="ECO:0007669"/>
    <property type="project" value="UniProtKB-KW"/>
</dbReference>
<keyword evidence="7" id="KW-0121">Carboxypeptidase</keyword>
<dbReference type="CDD" id="cd02121">
    <property type="entry name" value="PA_GCPII_like"/>
    <property type="match status" value="1"/>
</dbReference>
<keyword evidence="3" id="KW-0472">Membrane</keyword>
<dbReference type="Gene3D" id="1.20.930.40">
    <property type="entry name" value="Transferrin receptor-like, dimerisation domain"/>
    <property type="match status" value="1"/>
</dbReference>
<feature type="compositionally biased region" description="Polar residues" evidence="2">
    <location>
        <begin position="273"/>
        <end position="285"/>
    </location>
</feature>
<evidence type="ECO:0000256" key="2">
    <source>
        <dbReference type="SAM" id="MobiDB-lite"/>
    </source>
</evidence>
<dbReference type="PANTHER" id="PTHR10404:SF46">
    <property type="entry name" value="VACUOLAR PROTEIN SORTING-ASSOCIATED PROTEIN 70"/>
    <property type="match status" value="1"/>
</dbReference>
<reference evidence="7 8" key="1">
    <citation type="submission" date="2013-03" db="EMBL/GenBank/DDBJ databases">
        <title>The Genome Sequence of Exophiala aquamarina CBS 119918.</title>
        <authorList>
            <consortium name="The Broad Institute Genomics Platform"/>
            <person name="Cuomo C."/>
            <person name="de Hoog S."/>
            <person name="Gorbushina A."/>
            <person name="Walker B."/>
            <person name="Young S.K."/>
            <person name="Zeng Q."/>
            <person name="Gargeya S."/>
            <person name="Fitzgerald M."/>
            <person name="Haas B."/>
            <person name="Abouelleil A."/>
            <person name="Allen A.W."/>
            <person name="Alvarado L."/>
            <person name="Arachchi H.M."/>
            <person name="Berlin A.M."/>
            <person name="Chapman S.B."/>
            <person name="Gainer-Dewar J."/>
            <person name="Goldberg J."/>
            <person name="Griggs A."/>
            <person name="Gujja S."/>
            <person name="Hansen M."/>
            <person name="Howarth C."/>
            <person name="Imamovic A."/>
            <person name="Ireland A."/>
            <person name="Larimer J."/>
            <person name="McCowan C."/>
            <person name="Murphy C."/>
            <person name="Pearson M."/>
            <person name="Poon T.W."/>
            <person name="Priest M."/>
            <person name="Roberts A."/>
            <person name="Saif S."/>
            <person name="Shea T."/>
            <person name="Sisk P."/>
            <person name="Sykes S."/>
            <person name="Wortman J."/>
            <person name="Nusbaum C."/>
            <person name="Birren B."/>
        </authorList>
    </citation>
    <scope>NUCLEOTIDE SEQUENCE [LARGE SCALE GENOMIC DNA]</scope>
    <source>
        <strain evidence="7 8">CBS 119918</strain>
    </source>
</reference>
<keyword evidence="7" id="KW-0378">Hydrolase</keyword>
<evidence type="ECO:0000256" key="1">
    <source>
        <dbReference type="ARBA" id="ARBA00005634"/>
    </source>
</evidence>
<dbReference type="EMBL" id="AMGV01000005">
    <property type="protein sequence ID" value="KEF56668.1"/>
    <property type="molecule type" value="Genomic_DNA"/>
</dbReference>
<sequence>MDERTPLISTVTISRRRGRYSHSTIKRFCTIALGSTLVAIAILFLVPIAILPRGNDSLSSYLPWSQPFPKSWPESSGLTFSELQDILLNTPDERKIRSWSEYYTAGPHLAGKNLSQALWTRERWEEFGVKSELVAYDVYINYPLSHRLALLDGHKVKYEAKLEEDTIEEDPTTSLDDRIPTFHGYSASGNVTAPYVFVNFGTFQDFEDLVAANVTLKGKIALSKYGGIFRGLKVKRAQELGMVGVVIYSDPQEDGEITEKNGYKPYPEGPARNPSSVQRGSTQFLSILPGDPTTPGYPSKPGVPRTDPHFSTPKIPSIPISYSDALPILKALNGHGPNASSLGNSWQGGGLDYKGVQYSIGPSPDSLTLNLVNEQEYVTTPLWNVIGIINGTISDEVIVLGNHRDAWIAGGAGDPNSGSAALNEVIRSFGEALKAGWKPYRTIVFASWDGEEYGLVGSTEWVEEFVPWLSGSAVAYLNVDVGTRGKVFSAAASPLLNKLIYNVTGSVPSPNQTTKGQTVGDVWDGRIRTMGSGSDFTAFQDFAGIPSLDLGFGAGPKDAVYHYHSNYDSFHWMDKYGDAKWHYHVAITKIWALLAARLSETPVLALSAEDYAKGLKVYLESVKEKASDFAVNSRFSFHYLDKATATFQKAAANFDAYTAELSERVGEKIPWWKWWKKVKLYYEVRKANEKYKLLERKFLFPGGLDNRPWFKHIVFAPGRWTGYAGATYPGLVESFEDKNITNAKKWGYIIESSLNTAAKLLR</sequence>
<gene>
    <name evidence="7" type="ORF">A1O9_06857</name>
</gene>
<organism evidence="7 8">
    <name type="scientific">Exophiala aquamarina CBS 119918</name>
    <dbReference type="NCBI Taxonomy" id="1182545"/>
    <lineage>
        <taxon>Eukaryota</taxon>
        <taxon>Fungi</taxon>
        <taxon>Dikarya</taxon>
        <taxon>Ascomycota</taxon>
        <taxon>Pezizomycotina</taxon>
        <taxon>Eurotiomycetes</taxon>
        <taxon>Chaetothyriomycetidae</taxon>
        <taxon>Chaetothyriales</taxon>
        <taxon>Herpotrichiellaceae</taxon>
        <taxon>Exophiala</taxon>
    </lineage>
</organism>
<keyword evidence="7" id="KW-0645">Protease</keyword>
<dbReference type="SUPFAM" id="SSF52025">
    <property type="entry name" value="PA domain"/>
    <property type="match status" value="1"/>
</dbReference>
<dbReference type="HOGENOM" id="CLU_005688_2_0_1"/>
<dbReference type="SUPFAM" id="SSF47672">
    <property type="entry name" value="Transferrin receptor-like dimerisation domain"/>
    <property type="match status" value="1"/>
</dbReference>
<dbReference type="FunFam" id="3.50.30.30:FF:000008">
    <property type="entry name" value="Glutamate carboxypeptidase 2"/>
    <property type="match status" value="1"/>
</dbReference>
<dbReference type="InterPro" id="IPR003137">
    <property type="entry name" value="PA_domain"/>
</dbReference>
<evidence type="ECO:0000259" key="5">
    <source>
        <dbReference type="Pfam" id="PF04253"/>
    </source>
</evidence>
<keyword evidence="3" id="KW-0812">Transmembrane</keyword>
<protein>
    <submittedName>
        <fullName evidence="7">Glutamate carboxypeptidase II</fullName>
    </submittedName>
</protein>
<proteinExistence type="inferred from homology"/>
<evidence type="ECO:0000259" key="4">
    <source>
        <dbReference type="Pfam" id="PF02225"/>
    </source>
</evidence>
<dbReference type="Gene3D" id="3.40.630.10">
    <property type="entry name" value="Zn peptidases"/>
    <property type="match status" value="1"/>
</dbReference>
<dbReference type="Pfam" id="PF04253">
    <property type="entry name" value="TFR_dimer"/>
    <property type="match status" value="1"/>
</dbReference>
<dbReference type="OrthoDB" id="5841748at2759"/>
<dbReference type="FunFam" id="3.40.630.10:FF:000101">
    <property type="entry name" value="N-acetylated alpha-linked acidic dipeptidase like 1"/>
    <property type="match status" value="1"/>
</dbReference>
<dbReference type="InterPro" id="IPR036757">
    <property type="entry name" value="TFR-like_dimer_dom_sf"/>
</dbReference>
<dbReference type="STRING" id="1182545.A0A072PBM6"/>
<evidence type="ECO:0000313" key="7">
    <source>
        <dbReference type="EMBL" id="KEF56668.1"/>
    </source>
</evidence>
<feature type="region of interest" description="Disordered" evidence="2">
    <location>
        <begin position="256"/>
        <end position="306"/>
    </location>
</feature>
<dbReference type="Pfam" id="PF02225">
    <property type="entry name" value="PA"/>
    <property type="match status" value="1"/>
</dbReference>
<dbReference type="GeneID" id="25281772"/>
<dbReference type="RefSeq" id="XP_013259258.1">
    <property type="nucleotide sequence ID" value="XM_013403804.1"/>
</dbReference>
<dbReference type="InterPro" id="IPR007365">
    <property type="entry name" value="TFR-like_dimer_dom"/>
</dbReference>
<dbReference type="AlphaFoldDB" id="A0A072PBM6"/>
<name>A0A072PBM6_9EURO</name>
<evidence type="ECO:0000259" key="6">
    <source>
        <dbReference type="Pfam" id="PF04389"/>
    </source>
</evidence>